<evidence type="ECO:0000313" key="2">
    <source>
        <dbReference type="EMBL" id="KAJ8547612.1"/>
    </source>
</evidence>
<feature type="compositionally biased region" description="Acidic residues" evidence="1">
    <location>
        <begin position="40"/>
        <end position="58"/>
    </location>
</feature>
<protein>
    <submittedName>
        <fullName evidence="2">Uncharacterized protein</fullName>
    </submittedName>
</protein>
<evidence type="ECO:0000313" key="3">
    <source>
        <dbReference type="Proteomes" id="UP001152561"/>
    </source>
</evidence>
<dbReference type="OrthoDB" id="10554287at2759"/>
<name>A0A9Q1M368_9SOLA</name>
<feature type="compositionally biased region" description="Polar residues" evidence="1">
    <location>
        <begin position="26"/>
        <end position="36"/>
    </location>
</feature>
<proteinExistence type="predicted"/>
<dbReference type="EMBL" id="JAJAGQ010000012">
    <property type="protein sequence ID" value="KAJ8547612.1"/>
    <property type="molecule type" value="Genomic_DNA"/>
</dbReference>
<dbReference type="AlphaFoldDB" id="A0A9Q1M368"/>
<gene>
    <name evidence="2" type="ORF">K7X08_011198</name>
</gene>
<sequence length="140" mass="16199">MISDQVVPNLYVAQPKNDIEEDDILESNTQDSYDNNPTEESLESSEDTSLESSEEDNLEIFMNQPREPKISEVDDDHDGITEDSIPERRAKSTAKVVGIEFHTFTLDDVKVSKWPQRIQDFFTWMVTKNLVEREKYPILS</sequence>
<keyword evidence="3" id="KW-1185">Reference proteome</keyword>
<reference evidence="3" key="1">
    <citation type="journal article" date="2023" name="Proc. Natl. Acad. Sci. U.S.A.">
        <title>Genomic and structural basis for evolution of tropane alkaloid biosynthesis.</title>
        <authorList>
            <person name="Wanga Y.-J."/>
            <person name="Taina T."/>
            <person name="Yua J.-Y."/>
            <person name="Lia J."/>
            <person name="Xua B."/>
            <person name="Chenc J."/>
            <person name="D'Auriad J.C."/>
            <person name="Huanga J.-P."/>
            <person name="Huanga S.-X."/>
        </authorList>
    </citation>
    <scope>NUCLEOTIDE SEQUENCE [LARGE SCALE GENOMIC DNA]</scope>
    <source>
        <strain evidence="3">cv. KIB-2019</strain>
    </source>
</reference>
<evidence type="ECO:0000256" key="1">
    <source>
        <dbReference type="SAM" id="MobiDB-lite"/>
    </source>
</evidence>
<accession>A0A9Q1M368</accession>
<dbReference type="Proteomes" id="UP001152561">
    <property type="component" value="Unassembled WGS sequence"/>
</dbReference>
<comment type="caution">
    <text evidence="2">The sequence shown here is derived from an EMBL/GenBank/DDBJ whole genome shotgun (WGS) entry which is preliminary data.</text>
</comment>
<feature type="region of interest" description="Disordered" evidence="1">
    <location>
        <begin position="1"/>
        <end position="84"/>
    </location>
</feature>
<organism evidence="2 3">
    <name type="scientific">Anisodus acutangulus</name>
    <dbReference type="NCBI Taxonomy" id="402998"/>
    <lineage>
        <taxon>Eukaryota</taxon>
        <taxon>Viridiplantae</taxon>
        <taxon>Streptophyta</taxon>
        <taxon>Embryophyta</taxon>
        <taxon>Tracheophyta</taxon>
        <taxon>Spermatophyta</taxon>
        <taxon>Magnoliopsida</taxon>
        <taxon>eudicotyledons</taxon>
        <taxon>Gunneridae</taxon>
        <taxon>Pentapetalae</taxon>
        <taxon>asterids</taxon>
        <taxon>lamiids</taxon>
        <taxon>Solanales</taxon>
        <taxon>Solanaceae</taxon>
        <taxon>Solanoideae</taxon>
        <taxon>Hyoscyameae</taxon>
        <taxon>Anisodus</taxon>
    </lineage>
</organism>